<accession>A0A9E7G0S1</accession>
<feature type="compositionally biased region" description="Low complexity" evidence="4">
    <location>
        <begin position="174"/>
        <end position="188"/>
    </location>
</feature>
<evidence type="ECO:0000313" key="8">
    <source>
        <dbReference type="Proteomes" id="UP001055439"/>
    </source>
</evidence>
<evidence type="ECO:0000259" key="5">
    <source>
        <dbReference type="PROSITE" id="PS50090"/>
    </source>
</evidence>
<dbReference type="EMBL" id="CP097507">
    <property type="protein sequence ID" value="URE05935.1"/>
    <property type="molecule type" value="Genomic_DNA"/>
</dbReference>
<evidence type="ECO:0000256" key="4">
    <source>
        <dbReference type="SAM" id="MobiDB-lite"/>
    </source>
</evidence>
<feature type="domain" description="HTH myb-type" evidence="6">
    <location>
        <begin position="88"/>
        <end position="142"/>
    </location>
</feature>
<dbReference type="OrthoDB" id="735895at2759"/>
<dbReference type="InterPro" id="IPR015495">
    <property type="entry name" value="Myb_TF_plants"/>
</dbReference>
<organism evidence="7 8">
    <name type="scientific">Musa troglodytarum</name>
    <name type="common">fe'i banana</name>
    <dbReference type="NCBI Taxonomy" id="320322"/>
    <lineage>
        <taxon>Eukaryota</taxon>
        <taxon>Viridiplantae</taxon>
        <taxon>Streptophyta</taxon>
        <taxon>Embryophyta</taxon>
        <taxon>Tracheophyta</taxon>
        <taxon>Spermatophyta</taxon>
        <taxon>Magnoliopsida</taxon>
        <taxon>Liliopsida</taxon>
        <taxon>Zingiberales</taxon>
        <taxon>Musaceae</taxon>
        <taxon>Musa</taxon>
    </lineage>
</organism>
<dbReference type="PANTHER" id="PTHR47999">
    <property type="entry name" value="TRANSCRIPTION FACTOR MYB8-RELATED-RELATED"/>
    <property type="match status" value="1"/>
</dbReference>
<dbReference type="SMART" id="SM00717">
    <property type="entry name" value="SANT"/>
    <property type="match status" value="2"/>
</dbReference>
<gene>
    <name evidence="7" type="ORF">MUK42_18381</name>
</gene>
<dbReference type="AlphaFoldDB" id="A0A9E7G0S1"/>
<dbReference type="InterPro" id="IPR001005">
    <property type="entry name" value="SANT/Myb"/>
</dbReference>
<evidence type="ECO:0000256" key="2">
    <source>
        <dbReference type="ARBA" id="ARBA00023125"/>
    </source>
</evidence>
<feature type="domain" description="Myb-like" evidence="5">
    <location>
        <begin position="9"/>
        <end position="87"/>
    </location>
</feature>
<feature type="domain" description="Myb-like" evidence="5">
    <location>
        <begin position="88"/>
        <end position="138"/>
    </location>
</feature>
<sequence>MGRAPCCAKVGLKKGRWSAEEDEILVKYIAANGEGSWRSLPKNAALSSRTFDVWSLNMQWLFFLCLWDLEGLLRCGKSCRLRWINYLRSGLKRGNFTKEEEEIIVKLHATLGNRWSLIAGHLPARTDNEIKNYWNSHLSRKLQSFQQNGLDVGGPAVVDLSKLPGGVRRRGGRTSRSTTTTEKNTKNGTTRREKQGMVVVSPPASLAQSEKGHSVVLHADQSQASSACTFDGNTNEGLMDPNEEMVSELLCTSAMDSVLVGPSEETMAGWGSHDGDTGVIGGTTVEELAPSHLDKFLDWDMEGMQAKLWDEAGEMWPWMWDSESRA</sequence>
<evidence type="ECO:0000259" key="6">
    <source>
        <dbReference type="PROSITE" id="PS51294"/>
    </source>
</evidence>
<dbReference type="SUPFAM" id="SSF46689">
    <property type="entry name" value="Homeodomain-like"/>
    <property type="match status" value="2"/>
</dbReference>
<dbReference type="Gene3D" id="1.10.10.60">
    <property type="entry name" value="Homeodomain-like"/>
    <property type="match status" value="2"/>
</dbReference>
<dbReference type="GO" id="GO:0005634">
    <property type="term" value="C:nucleus"/>
    <property type="evidence" value="ECO:0007669"/>
    <property type="project" value="UniProtKB-SubCell"/>
</dbReference>
<dbReference type="PROSITE" id="PS51294">
    <property type="entry name" value="HTH_MYB"/>
    <property type="match status" value="2"/>
</dbReference>
<keyword evidence="2" id="KW-0238">DNA-binding</keyword>
<keyword evidence="8" id="KW-1185">Reference proteome</keyword>
<evidence type="ECO:0000256" key="1">
    <source>
        <dbReference type="ARBA" id="ARBA00004123"/>
    </source>
</evidence>
<dbReference type="PANTHER" id="PTHR47999:SF111">
    <property type="entry name" value="TRANSCRIPTION FACTOR MYB11-RELATED"/>
    <property type="match status" value="1"/>
</dbReference>
<protein>
    <submittedName>
        <fullName evidence="7">A-type R2R3 Myb protein</fullName>
    </submittedName>
</protein>
<reference evidence="7" key="1">
    <citation type="submission" date="2022-05" db="EMBL/GenBank/DDBJ databases">
        <title>The Musa troglodytarum L. genome provides insights into the mechanism of non-climacteric behaviour and enrichment of carotenoids.</title>
        <authorList>
            <person name="Wang J."/>
        </authorList>
    </citation>
    <scope>NUCLEOTIDE SEQUENCE</scope>
    <source>
        <tissue evidence="7">Leaf</tissue>
    </source>
</reference>
<proteinExistence type="predicted"/>
<dbReference type="Proteomes" id="UP001055439">
    <property type="component" value="Chromosome 5"/>
</dbReference>
<name>A0A9E7G0S1_9LILI</name>
<dbReference type="PROSITE" id="PS50090">
    <property type="entry name" value="MYB_LIKE"/>
    <property type="match status" value="2"/>
</dbReference>
<dbReference type="Pfam" id="PF00249">
    <property type="entry name" value="Myb_DNA-binding"/>
    <property type="match status" value="2"/>
</dbReference>
<dbReference type="FunFam" id="1.10.10.60:FF:000231">
    <property type="entry name" value="Myb transcription factor"/>
    <property type="match status" value="1"/>
</dbReference>
<evidence type="ECO:0000256" key="3">
    <source>
        <dbReference type="ARBA" id="ARBA00023242"/>
    </source>
</evidence>
<evidence type="ECO:0000313" key="7">
    <source>
        <dbReference type="EMBL" id="URE05935.1"/>
    </source>
</evidence>
<feature type="domain" description="HTH myb-type" evidence="6">
    <location>
        <begin position="9"/>
        <end position="50"/>
    </location>
</feature>
<keyword evidence="3" id="KW-0539">Nucleus</keyword>
<dbReference type="InterPro" id="IPR009057">
    <property type="entry name" value="Homeodomain-like_sf"/>
</dbReference>
<dbReference type="CDD" id="cd00167">
    <property type="entry name" value="SANT"/>
    <property type="match status" value="2"/>
</dbReference>
<feature type="region of interest" description="Disordered" evidence="4">
    <location>
        <begin position="161"/>
        <end position="195"/>
    </location>
</feature>
<comment type="subcellular location">
    <subcellularLocation>
        <location evidence="1">Nucleus</location>
    </subcellularLocation>
</comment>
<dbReference type="InterPro" id="IPR017930">
    <property type="entry name" value="Myb_dom"/>
</dbReference>
<dbReference type="GO" id="GO:0003677">
    <property type="term" value="F:DNA binding"/>
    <property type="evidence" value="ECO:0007669"/>
    <property type="project" value="UniProtKB-KW"/>
</dbReference>